<evidence type="ECO:0000256" key="1">
    <source>
        <dbReference type="SAM" id="MobiDB-lite"/>
    </source>
</evidence>
<dbReference type="OrthoDB" id="3522001at2759"/>
<keyword evidence="3" id="KW-1185">Reference proteome</keyword>
<protein>
    <recommendedName>
        <fullName evidence="4">C2H2-type domain-containing protein</fullName>
    </recommendedName>
</protein>
<accession>A0A1B7XQS7</accession>
<dbReference type="GeneID" id="28873498"/>
<feature type="compositionally biased region" description="Acidic residues" evidence="1">
    <location>
        <begin position="156"/>
        <end position="170"/>
    </location>
</feature>
<dbReference type="Pfam" id="PF12013">
    <property type="entry name" value="OrsD"/>
    <property type="match status" value="1"/>
</dbReference>
<evidence type="ECO:0008006" key="4">
    <source>
        <dbReference type="Google" id="ProtNLM"/>
    </source>
</evidence>
<evidence type="ECO:0000313" key="2">
    <source>
        <dbReference type="EMBL" id="OBR02116.1"/>
    </source>
</evidence>
<organism evidence="2 3">
    <name type="scientific">Colletotrichum higginsianum (strain IMI 349063)</name>
    <name type="common">Crucifer anthracnose fungus</name>
    <dbReference type="NCBI Taxonomy" id="759273"/>
    <lineage>
        <taxon>Eukaryota</taxon>
        <taxon>Fungi</taxon>
        <taxon>Dikarya</taxon>
        <taxon>Ascomycota</taxon>
        <taxon>Pezizomycotina</taxon>
        <taxon>Sordariomycetes</taxon>
        <taxon>Hypocreomycetidae</taxon>
        <taxon>Glomerellales</taxon>
        <taxon>Glomerellaceae</taxon>
        <taxon>Colletotrichum</taxon>
        <taxon>Colletotrichum destructivum species complex</taxon>
    </lineage>
</organism>
<proteinExistence type="predicted"/>
<dbReference type="EMBL" id="LTAN01000011">
    <property type="protein sequence ID" value="OBR02116.1"/>
    <property type="molecule type" value="Genomic_DNA"/>
</dbReference>
<dbReference type="Proteomes" id="UP000092177">
    <property type="component" value="Chromosome 11"/>
</dbReference>
<reference evidence="3" key="1">
    <citation type="journal article" date="2017" name="BMC Genomics">
        <title>Gapless genome assembly of Colletotrichum higginsianum reveals chromosome structure and association of transposable elements with secondary metabolite gene clusters.</title>
        <authorList>
            <person name="Dallery J.-F."/>
            <person name="Lapalu N."/>
            <person name="Zampounis A."/>
            <person name="Pigne S."/>
            <person name="Luyten I."/>
            <person name="Amselem J."/>
            <person name="Wittenberg A.H.J."/>
            <person name="Zhou S."/>
            <person name="de Queiroz M.V."/>
            <person name="Robin G.P."/>
            <person name="Auger A."/>
            <person name="Hainaut M."/>
            <person name="Henrissat B."/>
            <person name="Kim K.-T."/>
            <person name="Lee Y.-H."/>
            <person name="Lespinet O."/>
            <person name="Schwartz D.C."/>
            <person name="Thon M.R."/>
            <person name="O'Connell R.J."/>
        </authorList>
    </citation>
    <scope>NUCLEOTIDE SEQUENCE [LARGE SCALE GENOMIC DNA]</scope>
    <source>
        <strain evidence="3">IMI 349063</strain>
    </source>
</reference>
<gene>
    <name evidence="2" type="ORF">CH63R_14417</name>
</gene>
<sequence length="251" mass="28738">MSHADEAGAEKYIAIEASHRMLLCRLCRCGIRPGGGVEAHFRHTYRLKGRALQEIKACVAGMELSDPLEAALPPDGSAAIPGLDSVRGYGCRKCRYYTVARDNIARHWRTANHPPTEARLRWKEVLLQSWSRSPFLRYWEVRNSGHQAPCRRHEKEEEEEGTPPNDDDDNSSSSGVSMMERQIRAFEAELERQDAERLRRGDVEEGLDRESAWVKRLGWNRHFGGGRDLVAVYEAAEWVKAVGARERRRWE</sequence>
<evidence type="ECO:0000313" key="3">
    <source>
        <dbReference type="Proteomes" id="UP000092177"/>
    </source>
</evidence>
<dbReference type="KEGG" id="chig:CH63R_14417"/>
<dbReference type="RefSeq" id="XP_018150634.1">
    <property type="nucleotide sequence ID" value="XM_018309391.1"/>
</dbReference>
<dbReference type="InterPro" id="IPR022698">
    <property type="entry name" value="OrsD"/>
</dbReference>
<comment type="caution">
    <text evidence="2">The sequence shown here is derived from an EMBL/GenBank/DDBJ whole genome shotgun (WGS) entry which is preliminary data.</text>
</comment>
<dbReference type="VEuPathDB" id="FungiDB:CH63R_14417"/>
<dbReference type="AlphaFoldDB" id="A0A1B7XQS7"/>
<feature type="region of interest" description="Disordered" evidence="1">
    <location>
        <begin position="147"/>
        <end position="176"/>
    </location>
</feature>
<name>A0A1B7XQS7_COLHI</name>